<dbReference type="GO" id="GO:0016020">
    <property type="term" value="C:membrane"/>
    <property type="evidence" value="ECO:0007669"/>
    <property type="project" value="UniProtKB-SubCell"/>
</dbReference>
<evidence type="ECO:0000256" key="2">
    <source>
        <dbReference type="ARBA" id="ARBA00006727"/>
    </source>
</evidence>
<dbReference type="GO" id="GO:0022857">
    <property type="term" value="F:transmembrane transporter activity"/>
    <property type="evidence" value="ECO:0007669"/>
    <property type="project" value="InterPro"/>
</dbReference>
<dbReference type="InterPro" id="IPR050327">
    <property type="entry name" value="Proton-linked_MCT"/>
</dbReference>
<feature type="transmembrane region" description="Helical" evidence="4">
    <location>
        <begin position="266"/>
        <end position="286"/>
    </location>
</feature>
<dbReference type="PANTHER" id="PTHR11360:SF177">
    <property type="entry name" value="RIBOFLAVIN TRANSPORTER MCH5"/>
    <property type="match status" value="1"/>
</dbReference>
<keyword evidence="7" id="KW-1185">Reference proteome</keyword>
<dbReference type="GO" id="GO:0032218">
    <property type="term" value="P:riboflavin transport"/>
    <property type="evidence" value="ECO:0007669"/>
    <property type="project" value="TreeGrafter"/>
</dbReference>
<keyword evidence="4" id="KW-0472">Membrane</keyword>
<protein>
    <submittedName>
        <fullName evidence="6">DEBR0S6_08416g1_1</fullName>
    </submittedName>
</protein>
<dbReference type="PANTHER" id="PTHR11360">
    <property type="entry name" value="MONOCARBOXYLATE TRANSPORTER"/>
    <property type="match status" value="1"/>
</dbReference>
<comment type="similarity">
    <text evidence="2">Belongs to the major facilitator superfamily. Monocarboxylate porter (TC 2.A.1.13) family.</text>
</comment>
<keyword evidence="4" id="KW-1133">Transmembrane helix</keyword>
<dbReference type="Pfam" id="PF07690">
    <property type="entry name" value="MFS_1"/>
    <property type="match status" value="1"/>
</dbReference>
<feature type="transmembrane region" description="Helical" evidence="4">
    <location>
        <begin position="323"/>
        <end position="349"/>
    </location>
</feature>
<dbReference type="InterPro" id="IPR036259">
    <property type="entry name" value="MFS_trans_sf"/>
</dbReference>
<dbReference type="InterPro" id="IPR020846">
    <property type="entry name" value="MFS_dom"/>
</dbReference>
<feature type="transmembrane region" description="Helical" evidence="4">
    <location>
        <begin position="484"/>
        <end position="505"/>
    </location>
</feature>
<comment type="subcellular location">
    <subcellularLocation>
        <location evidence="1">Membrane</location>
        <topology evidence="1">Multi-pass membrane protein</topology>
    </subcellularLocation>
</comment>
<dbReference type="EMBL" id="CABFWN010000006">
    <property type="protein sequence ID" value="VUG20121.1"/>
    <property type="molecule type" value="Genomic_DNA"/>
</dbReference>
<feature type="transmembrane region" description="Helical" evidence="4">
    <location>
        <begin position="234"/>
        <end position="254"/>
    </location>
</feature>
<evidence type="ECO:0000256" key="3">
    <source>
        <dbReference type="SAM" id="MobiDB-lite"/>
    </source>
</evidence>
<feature type="transmembrane region" description="Helical" evidence="4">
    <location>
        <begin position="146"/>
        <end position="169"/>
    </location>
</feature>
<feature type="compositionally biased region" description="Acidic residues" evidence="3">
    <location>
        <begin position="88"/>
        <end position="97"/>
    </location>
</feature>
<feature type="transmembrane region" description="Helical" evidence="4">
    <location>
        <begin position="106"/>
        <end position="134"/>
    </location>
</feature>
<feature type="transmembrane region" description="Helical" evidence="4">
    <location>
        <begin position="361"/>
        <end position="379"/>
    </location>
</feature>
<keyword evidence="4" id="KW-0812">Transmembrane</keyword>
<feature type="transmembrane region" description="Helical" evidence="4">
    <location>
        <begin position="205"/>
        <end position="228"/>
    </location>
</feature>
<gene>
    <name evidence="6" type="primary">MCH5</name>
    <name evidence="6" type="ORF">DEBR0S6_08416G</name>
</gene>
<sequence>MINFLQKSLFRKRSGSEGFTSQSAEDLANLKTLSVTSHKTINTHAVDSLNSGNTLSTLNALDARLSNSSSSESEKKDQVDETKNSQKDDEDEINEEDLYPNGGIKAYTVVFGSFCCCVTLFGMMDSIGVIEAYVQIHQLSTTAVSSISWIFSIFMFISMFLGIITGPLYDLFGSQQLLVIGAGFTFVGIFCTGECTEVYQFVLSFGICLGLGTGFMMTPAVSAVSSWFGKGHRAFFLGIVQSGGSVGGVIFPILLRSMFPKHGFKWSMRILAFLNLGLDIIGAFLAKDRLKELKHLQGKSETGTIWDKIKHSIDPKAFKDRSFLFLTLSLFLNEFADTIVLTYISSYAISQGVSQQESYNMVTILNALGIIGSYIPSYLANAYGAFNMMALVSGTLTLVIFIIWLPFGQYKAALYVFVSIFGFCCASTFALTGATISEVTKKTSDFGKRYGTAYSFVSFGCLLSLPISGAFIRQKTNTYYRHMVIFNACMSLLATFFFLLTRYTIVGKKIKVAV</sequence>
<evidence type="ECO:0000256" key="4">
    <source>
        <dbReference type="SAM" id="Phobius"/>
    </source>
</evidence>
<name>A0A7D9H2D8_DEKBR</name>
<feature type="transmembrane region" description="Helical" evidence="4">
    <location>
        <begin position="385"/>
        <end position="405"/>
    </location>
</feature>
<feature type="transmembrane region" description="Helical" evidence="4">
    <location>
        <begin position="175"/>
        <end position="193"/>
    </location>
</feature>
<feature type="compositionally biased region" description="Basic and acidic residues" evidence="3">
    <location>
        <begin position="72"/>
        <end position="87"/>
    </location>
</feature>
<feature type="domain" description="Major facilitator superfamily (MFS) profile" evidence="5">
    <location>
        <begin position="105"/>
        <end position="505"/>
    </location>
</feature>
<feature type="region of interest" description="Disordered" evidence="3">
    <location>
        <begin position="65"/>
        <end position="97"/>
    </location>
</feature>
<evidence type="ECO:0000256" key="1">
    <source>
        <dbReference type="ARBA" id="ARBA00004141"/>
    </source>
</evidence>
<reference evidence="6 7" key="1">
    <citation type="submission" date="2019-07" db="EMBL/GenBank/DDBJ databases">
        <authorList>
            <person name="Friedrich A."/>
            <person name="Schacherer J."/>
        </authorList>
    </citation>
    <scope>NUCLEOTIDE SEQUENCE [LARGE SCALE GENOMIC DNA]</scope>
</reference>
<proteinExistence type="inferred from homology"/>
<organism evidence="6 7">
    <name type="scientific">Dekkera bruxellensis</name>
    <name type="common">Brettanomyces custersii</name>
    <dbReference type="NCBI Taxonomy" id="5007"/>
    <lineage>
        <taxon>Eukaryota</taxon>
        <taxon>Fungi</taxon>
        <taxon>Dikarya</taxon>
        <taxon>Ascomycota</taxon>
        <taxon>Saccharomycotina</taxon>
        <taxon>Pichiomycetes</taxon>
        <taxon>Pichiales</taxon>
        <taxon>Pichiaceae</taxon>
        <taxon>Brettanomyces</taxon>
    </lineage>
</organism>
<evidence type="ECO:0000313" key="6">
    <source>
        <dbReference type="EMBL" id="VUG20121.1"/>
    </source>
</evidence>
<feature type="transmembrane region" description="Helical" evidence="4">
    <location>
        <begin position="412"/>
        <end position="433"/>
    </location>
</feature>
<dbReference type="Proteomes" id="UP000478008">
    <property type="component" value="Unassembled WGS sequence"/>
</dbReference>
<accession>A0A7D9H2D8</accession>
<dbReference type="Gene3D" id="1.20.1250.20">
    <property type="entry name" value="MFS general substrate transporter like domains"/>
    <property type="match status" value="2"/>
</dbReference>
<evidence type="ECO:0000259" key="5">
    <source>
        <dbReference type="PROSITE" id="PS50850"/>
    </source>
</evidence>
<evidence type="ECO:0000313" key="7">
    <source>
        <dbReference type="Proteomes" id="UP000478008"/>
    </source>
</evidence>
<dbReference type="InterPro" id="IPR011701">
    <property type="entry name" value="MFS"/>
</dbReference>
<dbReference type="AlphaFoldDB" id="A0A7D9H2D8"/>
<feature type="transmembrane region" description="Helical" evidence="4">
    <location>
        <begin position="453"/>
        <end position="472"/>
    </location>
</feature>
<dbReference type="SUPFAM" id="SSF103473">
    <property type="entry name" value="MFS general substrate transporter"/>
    <property type="match status" value="1"/>
</dbReference>
<dbReference type="PROSITE" id="PS50850">
    <property type="entry name" value="MFS"/>
    <property type="match status" value="1"/>
</dbReference>